<comment type="caution">
    <text evidence="3">The sequence shown here is derived from an EMBL/GenBank/DDBJ whole genome shotgun (WGS) entry which is preliminary data.</text>
</comment>
<dbReference type="InterPro" id="IPR036020">
    <property type="entry name" value="WW_dom_sf"/>
</dbReference>
<feature type="domain" description="WW" evidence="2">
    <location>
        <begin position="52"/>
        <end position="85"/>
    </location>
</feature>
<evidence type="ECO:0000259" key="2">
    <source>
        <dbReference type="PROSITE" id="PS50020"/>
    </source>
</evidence>
<organism evidence="3 4">
    <name type="scientific">Schistosoma mekongi</name>
    <name type="common">Parasitic worm</name>
    <dbReference type="NCBI Taxonomy" id="38744"/>
    <lineage>
        <taxon>Eukaryota</taxon>
        <taxon>Metazoa</taxon>
        <taxon>Spiralia</taxon>
        <taxon>Lophotrochozoa</taxon>
        <taxon>Platyhelminthes</taxon>
        <taxon>Trematoda</taxon>
        <taxon>Digenea</taxon>
        <taxon>Strigeidida</taxon>
        <taxon>Schistosomatoidea</taxon>
        <taxon>Schistosomatidae</taxon>
        <taxon>Schistosoma</taxon>
    </lineage>
</organism>
<dbReference type="Proteomes" id="UP001292079">
    <property type="component" value="Unassembled WGS sequence"/>
</dbReference>
<dbReference type="InterPro" id="IPR001202">
    <property type="entry name" value="WW_dom"/>
</dbReference>
<proteinExistence type="predicted"/>
<protein>
    <recommendedName>
        <fullName evidence="2">WW domain-containing protein</fullName>
    </recommendedName>
</protein>
<evidence type="ECO:0000256" key="1">
    <source>
        <dbReference type="SAM" id="MobiDB-lite"/>
    </source>
</evidence>
<dbReference type="Gene3D" id="3.30.1470.10">
    <property type="entry name" value="Photosystem I PsaD, reaction center subunit II"/>
    <property type="match status" value="1"/>
</dbReference>
<dbReference type="PROSITE" id="PS50020">
    <property type="entry name" value="WW_DOMAIN_2"/>
    <property type="match status" value="1"/>
</dbReference>
<dbReference type="EMBL" id="JALJAT010000001">
    <property type="protein sequence ID" value="KAK4474287.1"/>
    <property type="molecule type" value="Genomic_DNA"/>
</dbReference>
<feature type="compositionally biased region" description="Polar residues" evidence="1">
    <location>
        <begin position="256"/>
        <end position="265"/>
    </location>
</feature>
<reference evidence="3" key="2">
    <citation type="journal article" date="2023" name="Infect Dis Poverty">
        <title>Chromosome-scale genome of the human blood fluke Schistosoma mekongi and its implications for public health.</title>
        <authorList>
            <person name="Zhou M."/>
            <person name="Xu L."/>
            <person name="Xu D."/>
            <person name="Chen W."/>
            <person name="Khan J."/>
            <person name="Hu Y."/>
            <person name="Huang H."/>
            <person name="Wei H."/>
            <person name="Zhang Y."/>
            <person name="Chusongsang P."/>
            <person name="Tanasarnprasert K."/>
            <person name="Hu X."/>
            <person name="Limpanont Y."/>
            <person name="Lv Z."/>
        </authorList>
    </citation>
    <scope>NUCLEOTIDE SEQUENCE</scope>
    <source>
        <strain evidence="3">LV_2022a</strain>
    </source>
</reference>
<feature type="region of interest" description="Disordered" evidence="1">
    <location>
        <begin position="256"/>
        <end position="276"/>
    </location>
</feature>
<dbReference type="InterPro" id="IPR053233">
    <property type="entry name" value="ABRA-related"/>
</dbReference>
<dbReference type="Pfam" id="PF00397">
    <property type="entry name" value="WW"/>
    <property type="match status" value="1"/>
</dbReference>
<gene>
    <name evidence="3" type="ORF">MN116_000374</name>
</gene>
<dbReference type="SUPFAM" id="SSF51045">
    <property type="entry name" value="WW domain"/>
    <property type="match status" value="1"/>
</dbReference>
<evidence type="ECO:0000313" key="4">
    <source>
        <dbReference type="Proteomes" id="UP001292079"/>
    </source>
</evidence>
<dbReference type="CDD" id="cd00201">
    <property type="entry name" value="WW"/>
    <property type="match status" value="1"/>
</dbReference>
<dbReference type="PANTHER" id="PTHR21715">
    <property type="entry name" value="RH04127P"/>
    <property type="match status" value="1"/>
</dbReference>
<evidence type="ECO:0000313" key="3">
    <source>
        <dbReference type="EMBL" id="KAK4474287.1"/>
    </source>
</evidence>
<name>A0AAE1ZI60_SCHME</name>
<dbReference type="SMART" id="SM00456">
    <property type="entry name" value="WW"/>
    <property type="match status" value="1"/>
</dbReference>
<dbReference type="PANTHER" id="PTHR21715:SF0">
    <property type="entry name" value="RH04127P"/>
    <property type="match status" value="1"/>
</dbReference>
<accession>A0AAE1ZI60</accession>
<reference evidence="3" key="1">
    <citation type="submission" date="2022-04" db="EMBL/GenBank/DDBJ databases">
        <authorList>
            <person name="Xu L."/>
            <person name="Lv Z."/>
        </authorList>
    </citation>
    <scope>NUCLEOTIDE SEQUENCE</scope>
    <source>
        <strain evidence="3">LV_2022a</strain>
    </source>
</reference>
<keyword evidence="4" id="KW-1185">Reference proteome</keyword>
<dbReference type="AlphaFoldDB" id="A0AAE1ZI60"/>
<sequence>MTICNNGQVILEEKYQHNRFTRTEIADYANWLGINLEKEPELYPLVYEGIKAPLPAAWKPCMNKNGDIYYFNFFTGQSIWDHPCDVYYKKKVLKLRKNRCTRLAHRKQQLSENSFHKKNYDPCCGIKLLHIETLGKPTSVPMQNNESAKCNTHHSDYINYPNRHPVLQNTIVTENVSLVSKPKPPENDNLKMSTSNLHNLTYQIQILSNTRTPKNYKTQTTLPLVSQVDENLLNVSYLSNSELLEDEPNTTYFCETKNTGNNSAGSPEYERPKEPESNTFIATTKKYTSNSVKNYLQAKTSSGCMAELIKKIDKNHEEVLEASYKLCSIQKELVDWCNEIDKRLYDIGSQYKIVFCKDRIARGNNSLRTFYQICDHDQRNNLNTSLHHKNMYNEWPSYLYHSSIETNKKRPHSSDDYLLRNGKYAYTNTNINAISKNSLVSELNHIETLIPVNSSQLQNPKKHLSIIDLSKQRYTIRDWNISPHDLTTIQTKSYNRKLLDSTSHPQNLINQQLADYSRWLKEAEAYMETLQFI</sequence>